<dbReference type="Proteomes" id="UP001168098">
    <property type="component" value="Unassembled WGS sequence"/>
</dbReference>
<evidence type="ECO:0000256" key="3">
    <source>
        <dbReference type="SAM" id="Phobius"/>
    </source>
</evidence>
<evidence type="ECO:0000313" key="6">
    <source>
        <dbReference type="Proteomes" id="UP001168098"/>
    </source>
</evidence>
<reference evidence="5 6" key="1">
    <citation type="journal article" date="2023" name="BMC Biotechnol.">
        <title>Vitis rotundifolia cv Carlos genome sequencing.</title>
        <authorList>
            <person name="Huff M."/>
            <person name="Hulse-Kemp A."/>
            <person name="Scheffler B."/>
            <person name="Youngblood R."/>
            <person name="Simpson S."/>
            <person name="Babiker E."/>
            <person name="Staton M."/>
        </authorList>
    </citation>
    <scope>NUCLEOTIDE SEQUENCE [LARGE SCALE GENOMIC DNA]</scope>
    <source>
        <tissue evidence="5">Leaf</tissue>
    </source>
</reference>
<gene>
    <name evidence="5" type="ORF">PVL29_024912</name>
</gene>
<dbReference type="Gene3D" id="3.80.10.10">
    <property type="entry name" value="Ribonuclease Inhibitor"/>
    <property type="match status" value="1"/>
</dbReference>
<keyword evidence="2" id="KW-0677">Repeat</keyword>
<comment type="caution">
    <text evidence="5">The sequence shown here is derived from an EMBL/GenBank/DDBJ whole genome shotgun (WGS) entry which is preliminary data.</text>
</comment>
<dbReference type="SUPFAM" id="SSF52058">
    <property type="entry name" value="L domain-like"/>
    <property type="match status" value="1"/>
</dbReference>
<protein>
    <recommendedName>
        <fullName evidence="4">C-JID domain-containing protein</fullName>
    </recommendedName>
</protein>
<dbReference type="InterPro" id="IPR032675">
    <property type="entry name" value="LRR_dom_sf"/>
</dbReference>
<name>A0AA38YT07_VITRO</name>
<dbReference type="InterPro" id="IPR044974">
    <property type="entry name" value="Disease_R_plants"/>
</dbReference>
<keyword evidence="3" id="KW-0472">Membrane</keyword>
<feature type="domain" description="C-JID" evidence="4">
    <location>
        <begin position="348"/>
        <end position="478"/>
    </location>
</feature>
<dbReference type="AlphaFoldDB" id="A0AA38YT07"/>
<sequence length="741" mass="84366">MTKLRVLRIGAAQMQCEVHISNGFKFPYAELRFLMWQEYPLESLPSDFESLNLVLLSMTNSHLTQLWEGNKVFGNLKYMDLTGSKFLTETPDFSRVANLKILILDDCTQLYKIHPSLGDLDTLTRLSLKNCINLEHFPGIRQLVSLEYLSFSGCSKLEKFPDVSQHMPCLRELCLDGTAITELPSSIGFATQLRYLDLENCIKLRSLSSDICKLTLLETLFLSGCFDLGKCEVNSGNLDALPRTLDRLCSLKMLQLQNCWSLRALPALPSSLRIINAYDCDSLEDISPQSVFSQFRRSMFGNCFKLTKLQSRMERDIQRMAAHVGQEKWRSTFEERYPVREVLFSTVFPGSGIPDWFKHRSKGHEINIEEFANRYTSNFLGFALSTVVAPEKEFLGWLTYCDLEICALNSKWKSNRSFRIFDAYSFEFHHIKIGSDHVWLAYVPSFLGFAPEKLSLKFSFGTSEKSCIVKHCGVYPVYIRSSRDKDCSYIDDGNLSKRDLDDLHEWRLENNTIGSSLEEVRSRGSVQENMNDSVLQDTIIRSLDDAEPRGTGYSCTNAHACDQEMLQMGPDPSIFQLCNAHYIPGGSVLDTLCEWILEDAMIRRRLHEILEDLQQSESQEIGCFLTDSRRWDQERFERQPNPSISNIEIRSWVFIAIFSFLLLVRIFYWAPVQIPPLLDAPFWISPLVAAPFGTSTLVAAPFGISSLLPVPFEISTLLGAPFGISTLVGGVVLLLFILSRL</sequence>
<evidence type="ECO:0000313" key="5">
    <source>
        <dbReference type="EMBL" id="KAJ9676141.1"/>
    </source>
</evidence>
<evidence type="ECO:0000256" key="2">
    <source>
        <dbReference type="ARBA" id="ARBA00022737"/>
    </source>
</evidence>
<dbReference type="InterPro" id="IPR011713">
    <property type="entry name" value="Leu-rich_rpt_3"/>
</dbReference>
<feature type="transmembrane region" description="Helical" evidence="3">
    <location>
        <begin position="716"/>
        <end position="738"/>
    </location>
</feature>
<dbReference type="Pfam" id="PF07725">
    <property type="entry name" value="LRR_3"/>
    <property type="match status" value="1"/>
</dbReference>
<proteinExistence type="predicted"/>
<dbReference type="EMBL" id="JARBHA010000018">
    <property type="protein sequence ID" value="KAJ9676141.1"/>
    <property type="molecule type" value="Genomic_DNA"/>
</dbReference>
<accession>A0AA38YT07</accession>
<feature type="transmembrane region" description="Helical" evidence="3">
    <location>
        <begin position="649"/>
        <end position="670"/>
    </location>
</feature>
<keyword evidence="3" id="KW-1133">Transmembrane helix</keyword>
<evidence type="ECO:0000259" key="4">
    <source>
        <dbReference type="Pfam" id="PF20160"/>
    </source>
</evidence>
<keyword evidence="3" id="KW-0812">Transmembrane</keyword>
<organism evidence="5 6">
    <name type="scientific">Vitis rotundifolia</name>
    <name type="common">Muscadine grape</name>
    <dbReference type="NCBI Taxonomy" id="103349"/>
    <lineage>
        <taxon>Eukaryota</taxon>
        <taxon>Viridiplantae</taxon>
        <taxon>Streptophyta</taxon>
        <taxon>Embryophyta</taxon>
        <taxon>Tracheophyta</taxon>
        <taxon>Spermatophyta</taxon>
        <taxon>Magnoliopsida</taxon>
        <taxon>eudicotyledons</taxon>
        <taxon>Gunneridae</taxon>
        <taxon>Pentapetalae</taxon>
        <taxon>rosids</taxon>
        <taxon>Vitales</taxon>
        <taxon>Vitaceae</taxon>
        <taxon>Viteae</taxon>
        <taxon>Vitis</taxon>
    </lineage>
</organism>
<dbReference type="InterPro" id="IPR045344">
    <property type="entry name" value="C-JID"/>
</dbReference>
<keyword evidence="6" id="KW-1185">Reference proteome</keyword>
<dbReference type="GO" id="GO:0006952">
    <property type="term" value="P:defense response"/>
    <property type="evidence" value="ECO:0007669"/>
    <property type="project" value="InterPro"/>
</dbReference>
<keyword evidence="1" id="KW-0433">Leucine-rich repeat</keyword>
<dbReference type="PANTHER" id="PTHR11017">
    <property type="entry name" value="LEUCINE-RICH REPEAT-CONTAINING PROTEIN"/>
    <property type="match status" value="1"/>
</dbReference>
<dbReference type="Pfam" id="PF20160">
    <property type="entry name" value="C-JID"/>
    <property type="match status" value="1"/>
</dbReference>
<dbReference type="PANTHER" id="PTHR11017:SF479">
    <property type="entry name" value="DISEASE RESISTANCE PROTEIN (TIR-NBS-LRR CLASS) FAMILY"/>
    <property type="match status" value="1"/>
</dbReference>
<evidence type="ECO:0000256" key="1">
    <source>
        <dbReference type="ARBA" id="ARBA00022614"/>
    </source>
</evidence>
<feature type="transmembrane region" description="Helical" evidence="3">
    <location>
        <begin position="682"/>
        <end position="704"/>
    </location>
</feature>